<evidence type="ECO:0000256" key="3">
    <source>
        <dbReference type="ARBA" id="ARBA00022679"/>
    </source>
</evidence>
<dbReference type="EMBL" id="SKBQ01000060">
    <property type="protein sequence ID" value="TPX09949.1"/>
    <property type="molecule type" value="Genomic_DNA"/>
</dbReference>
<keyword evidence="3" id="KW-0808">Transferase</keyword>
<feature type="region of interest" description="Disordered" evidence="8">
    <location>
        <begin position="749"/>
        <end position="804"/>
    </location>
</feature>
<dbReference type="GO" id="GO:0004092">
    <property type="term" value="F:carnitine O-acetyltransferase activity"/>
    <property type="evidence" value="ECO:0007669"/>
    <property type="project" value="TreeGrafter"/>
</dbReference>
<name>A0A507AY55_9PEZI</name>
<proteinExistence type="inferred from homology"/>
<keyword evidence="5" id="KW-0443">Lipid metabolism</keyword>
<feature type="compositionally biased region" description="Basic residues" evidence="8">
    <location>
        <begin position="764"/>
        <end position="774"/>
    </location>
</feature>
<dbReference type="SUPFAM" id="SSF52777">
    <property type="entry name" value="CoA-dependent acyltransferases"/>
    <property type="match status" value="2"/>
</dbReference>
<dbReference type="Pfam" id="PF00755">
    <property type="entry name" value="Carn_acyltransf"/>
    <property type="match status" value="1"/>
</dbReference>
<dbReference type="PANTHER" id="PTHR22589">
    <property type="entry name" value="CARNITINE O-ACYLTRANSFERASE"/>
    <property type="match status" value="1"/>
</dbReference>
<dbReference type="FunFam" id="1.10.275.20:FF:000003">
    <property type="entry name" value="Carnitine acetyl transferase"/>
    <property type="match status" value="1"/>
</dbReference>
<dbReference type="PROSITE" id="PS00440">
    <property type="entry name" value="ACYLTRANSF_C_2"/>
    <property type="match status" value="1"/>
</dbReference>
<comment type="caution">
    <text evidence="10">The sequence shown here is derived from an EMBL/GenBank/DDBJ whole genome shotgun (WGS) entry which is preliminary data.</text>
</comment>
<dbReference type="Gene3D" id="1.10.275.20">
    <property type="entry name" value="Choline/Carnitine o-acyltransferase"/>
    <property type="match status" value="1"/>
</dbReference>
<dbReference type="InterPro" id="IPR039551">
    <property type="entry name" value="Cho/carn_acyl_trans"/>
</dbReference>
<dbReference type="OrthoDB" id="240216at2759"/>
<gene>
    <name evidence="10" type="ORF">E0L32_008796</name>
</gene>
<evidence type="ECO:0000256" key="6">
    <source>
        <dbReference type="ARBA" id="ARBA00023315"/>
    </source>
</evidence>
<dbReference type="InterPro" id="IPR042231">
    <property type="entry name" value="Cho/carn_acyl_trans_2"/>
</dbReference>
<dbReference type="GeneID" id="41976243"/>
<keyword evidence="11" id="KW-1185">Reference proteome</keyword>
<keyword evidence="2" id="KW-0813">Transport</keyword>
<reference evidence="10 11" key="1">
    <citation type="submission" date="2019-06" db="EMBL/GenBank/DDBJ databases">
        <title>Draft genome sequence of the filamentous fungus Phialemoniopsis curvata isolated from diesel fuel.</title>
        <authorList>
            <person name="Varaljay V.A."/>
            <person name="Lyon W.J."/>
            <person name="Crouch A.L."/>
            <person name="Drake C.E."/>
            <person name="Hollomon J.M."/>
            <person name="Nadeau L.J."/>
            <person name="Nunn H.S."/>
            <person name="Stevenson B.S."/>
            <person name="Bojanowski C.L."/>
            <person name="Crookes-Goodson W.J."/>
        </authorList>
    </citation>
    <scope>NUCLEOTIDE SEQUENCE [LARGE SCALE GENOMIC DNA]</scope>
    <source>
        <strain evidence="10 11">D216</strain>
    </source>
</reference>
<feature type="compositionally biased region" description="Polar residues" evidence="8">
    <location>
        <begin position="785"/>
        <end position="802"/>
    </location>
</feature>
<dbReference type="FunCoup" id="A0A507AY55">
    <property type="interactions" value="429"/>
</dbReference>
<evidence type="ECO:0000256" key="2">
    <source>
        <dbReference type="ARBA" id="ARBA00022448"/>
    </source>
</evidence>
<dbReference type="InterPro" id="IPR023213">
    <property type="entry name" value="CAT-like_dom_sf"/>
</dbReference>
<dbReference type="InParanoid" id="A0A507AY55"/>
<dbReference type="AlphaFoldDB" id="A0A507AY55"/>
<evidence type="ECO:0000313" key="11">
    <source>
        <dbReference type="Proteomes" id="UP000319257"/>
    </source>
</evidence>
<evidence type="ECO:0000256" key="8">
    <source>
        <dbReference type="SAM" id="MobiDB-lite"/>
    </source>
</evidence>
<dbReference type="FunFam" id="3.30.559.10:FF:000025">
    <property type="entry name" value="Carnitine acetyl transferase"/>
    <property type="match status" value="1"/>
</dbReference>
<dbReference type="GO" id="GO:0009437">
    <property type="term" value="P:carnitine metabolic process"/>
    <property type="evidence" value="ECO:0007669"/>
    <property type="project" value="TreeGrafter"/>
</dbReference>
<dbReference type="InterPro" id="IPR000542">
    <property type="entry name" value="Carn_acyl_trans"/>
</dbReference>
<comment type="similarity">
    <text evidence="1">Belongs to the carnitine/choline acetyltransferase family.</text>
</comment>
<sequence>MPTQVRIFTKPQSLDETLAKPAKPTLAQPPYVPRSVPIYPEIPKPTIRCSTPRLPLPPAMSVYDEKRVEGGITFAHQDKLPKLPIPDLKSSAEKYLVALKPLQTAREHAETKHAVDEFLRHDGPELQEKLKRYAEGRTSYIEQFWYDSYLNYDNPVVLNLNPFFLLEDDPTPARNNQVTRAASLAVSALEFVRAVRKEELPPDTIKGQPLDMYQFSRLFGTARVPTENGCQIEQDPDSKHMIVMCHGQFYWFDVLDDNSDLIMTEKDIAINLQTIIDDATETPIQEAAKGALGVLSTENRKVWSGLRDVLLRDEGSNNADCLNIVDSALFVLCLDYTEPATAAMLCQNMLCGSSEIEKGVQIGTCTNRWYDKLQIIVCKNGSAGINFEHTGVDGHTVLRFASDVYTDTILRFARTINGQAPTLWASTSPDPSKRDPESFGDVNTTPRKLEWDLTPEINIAVRFAETRLADLIQQNEFECLDFSAYGKNFITSMGCSPDAFVQMAFQAAYYGLYGRVECTYEPAMTKIFLHGRTEAIRSVTEESVNFVQTFWADNPAEAKVEALRKACQKHVEVTRYCAKAQGCDRHFYALFCLWQRLVDEETASILSSPRSSSPYDGNSDQAYELGSSPGKQSAVSQDGEMQTLARARGDSTTSRTNGATLPLIFADSGWDKLNQTILSTSNCGNPSLRQFGFGPVSGEGFGIGYIIKDDGISICASSKHRQTKRFIDTLESYLLEIRRILRITTRKATMSKQTRAREIEHTRPKPVSRMKSRGRMITGAEIIKSQRSATGTTSPTDESATLSEDDELGGYGFFDAGMLLQALKARGENLDSGETRPSERAQVQARRREVGKKLRLIDY</sequence>
<dbReference type="GO" id="GO:0005739">
    <property type="term" value="C:mitochondrion"/>
    <property type="evidence" value="ECO:0007669"/>
    <property type="project" value="TreeGrafter"/>
</dbReference>
<organism evidence="10 11">
    <name type="scientific">Thyridium curvatum</name>
    <dbReference type="NCBI Taxonomy" id="1093900"/>
    <lineage>
        <taxon>Eukaryota</taxon>
        <taxon>Fungi</taxon>
        <taxon>Dikarya</taxon>
        <taxon>Ascomycota</taxon>
        <taxon>Pezizomycotina</taxon>
        <taxon>Sordariomycetes</taxon>
        <taxon>Sordariomycetidae</taxon>
        <taxon>Thyridiales</taxon>
        <taxon>Thyridiaceae</taxon>
        <taxon>Thyridium</taxon>
    </lineage>
</organism>
<evidence type="ECO:0000256" key="1">
    <source>
        <dbReference type="ARBA" id="ARBA00005232"/>
    </source>
</evidence>
<accession>A0A507AY55</accession>
<dbReference type="PROSITE" id="PS00439">
    <property type="entry name" value="ACYLTRANSF_C_1"/>
    <property type="match status" value="1"/>
</dbReference>
<keyword evidence="6" id="KW-0012">Acyltransferase</keyword>
<evidence type="ECO:0000256" key="5">
    <source>
        <dbReference type="ARBA" id="ARBA00023098"/>
    </source>
</evidence>
<evidence type="ECO:0000256" key="7">
    <source>
        <dbReference type="PIRSR" id="PIRSR600542-1"/>
    </source>
</evidence>
<feature type="region of interest" description="Disordered" evidence="8">
    <location>
        <begin position="607"/>
        <end position="655"/>
    </location>
</feature>
<protein>
    <recommendedName>
        <fullName evidence="9">Choline/carnitine acyltransferase domain-containing protein</fullName>
    </recommendedName>
</protein>
<dbReference type="InterPro" id="IPR042572">
    <property type="entry name" value="Carn_acyl_trans_N"/>
</dbReference>
<dbReference type="FunFam" id="3.30.559.70:FF:000003">
    <property type="entry name" value="Carnitine acetyl transferase FacC"/>
    <property type="match status" value="1"/>
</dbReference>
<feature type="region of interest" description="Disordered" evidence="8">
    <location>
        <begin position="423"/>
        <end position="443"/>
    </location>
</feature>
<feature type="domain" description="Choline/carnitine acyltransferase" evidence="9">
    <location>
        <begin position="83"/>
        <end position="731"/>
    </location>
</feature>
<dbReference type="STRING" id="1093900.A0A507AY55"/>
<dbReference type="Proteomes" id="UP000319257">
    <property type="component" value="Unassembled WGS sequence"/>
</dbReference>
<feature type="active site" description="Proton acceptor" evidence="7">
    <location>
        <position position="389"/>
    </location>
</feature>
<evidence type="ECO:0000313" key="10">
    <source>
        <dbReference type="EMBL" id="TPX09949.1"/>
    </source>
</evidence>
<evidence type="ECO:0000259" key="9">
    <source>
        <dbReference type="Pfam" id="PF00755"/>
    </source>
</evidence>
<dbReference type="RefSeq" id="XP_030991660.1">
    <property type="nucleotide sequence ID" value="XM_031143690.1"/>
</dbReference>
<dbReference type="Gene3D" id="3.30.559.70">
    <property type="entry name" value="Choline/Carnitine o-acyltransferase, domain 2"/>
    <property type="match status" value="1"/>
</dbReference>
<dbReference type="FunFam" id="3.30.559.10:FF:000019">
    <property type="entry name" value="Carnitine acetyl transferase"/>
    <property type="match status" value="1"/>
</dbReference>
<dbReference type="PANTHER" id="PTHR22589:SF29">
    <property type="entry name" value="MITOCHONDRIAL CARNITINE O-ACETYLTRANSFERASE-RELATED"/>
    <property type="match status" value="1"/>
</dbReference>
<dbReference type="GO" id="GO:0006631">
    <property type="term" value="P:fatty acid metabolic process"/>
    <property type="evidence" value="ECO:0007669"/>
    <property type="project" value="UniProtKB-KW"/>
</dbReference>
<keyword evidence="4" id="KW-0276">Fatty acid metabolism</keyword>
<evidence type="ECO:0000256" key="4">
    <source>
        <dbReference type="ARBA" id="ARBA00022832"/>
    </source>
</evidence>
<feature type="compositionally biased region" description="Polar residues" evidence="8">
    <location>
        <begin position="629"/>
        <end position="640"/>
    </location>
</feature>
<dbReference type="Gene3D" id="3.30.559.10">
    <property type="entry name" value="Chloramphenicol acetyltransferase-like domain"/>
    <property type="match status" value="1"/>
</dbReference>